<dbReference type="FunFam" id="3.40.50.720:FF:000084">
    <property type="entry name" value="Short-chain dehydrogenase reductase"/>
    <property type="match status" value="1"/>
</dbReference>
<dbReference type="NCBIfam" id="TIGR01963">
    <property type="entry name" value="PHB_DH"/>
    <property type="match status" value="1"/>
</dbReference>
<evidence type="ECO:0000313" key="4">
    <source>
        <dbReference type="Proteomes" id="UP000639274"/>
    </source>
</evidence>
<dbReference type="PRINTS" id="PR00080">
    <property type="entry name" value="SDRFAMILY"/>
</dbReference>
<dbReference type="InterPro" id="IPR020904">
    <property type="entry name" value="Sc_DH/Rdtase_CS"/>
</dbReference>
<proteinExistence type="inferred from homology"/>
<dbReference type="PANTHER" id="PTHR42879">
    <property type="entry name" value="3-OXOACYL-(ACYL-CARRIER-PROTEIN) REDUCTASE"/>
    <property type="match status" value="1"/>
</dbReference>
<dbReference type="InterPro" id="IPR011294">
    <property type="entry name" value="3-OHbutyrate_DH"/>
</dbReference>
<evidence type="ECO:0000256" key="1">
    <source>
        <dbReference type="ARBA" id="ARBA00006484"/>
    </source>
</evidence>
<dbReference type="GO" id="GO:0032787">
    <property type="term" value="P:monocarboxylic acid metabolic process"/>
    <property type="evidence" value="ECO:0007669"/>
    <property type="project" value="UniProtKB-ARBA"/>
</dbReference>
<dbReference type="InterPro" id="IPR036291">
    <property type="entry name" value="NAD(P)-bd_dom_sf"/>
</dbReference>
<name>A0A974Y207_9GAMM</name>
<keyword evidence="3" id="KW-0560">Oxidoreductase</keyword>
<dbReference type="Proteomes" id="UP000639274">
    <property type="component" value="Chromosome"/>
</dbReference>
<dbReference type="AlphaFoldDB" id="A0A974Y207"/>
<dbReference type="GO" id="GO:0003858">
    <property type="term" value="F:3-hydroxybutyrate dehydrogenase activity"/>
    <property type="evidence" value="ECO:0007669"/>
    <property type="project" value="UniProtKB-EC"/>
</dbReference>
<protein>
    <submittedName>
        <fullName evidence="3">3-hydroxybutyrate dehydrogenase</fullName>
        <ecNumber evidence="3">1.1.1.30</ecNumber>
    </submittedName>
</protein>
<dbReference type="Pfam" id="PF00106">
    <property type="entry name" value="adh_short"/>
    <property type="match status" value="1"/>
</dbReference>
<reference evidence="3 4" key="1">
    <citation type="submission" date="2021-03" db="EMBL/GenBank/DDBJ databases">
        <title>Lysobacter sp. nov. isolated from soil of gangwondo yeongwol, south Korea.</title>
        <authorList>
            <person name="Kim K.R."/>
            <person name="Kim K.H."/>
            <person name="Jeon C.O."/>
        </authorList>
    </citation>
    <scope>NUCLEOTIDE SEQUENCE [LARGE SCALE GENOMIC DNA]</scope>
    <source>
        <strain evidence="3 4">R19</strain>
    </source>
</reference>
<organism evidence="3 4">
    <name type="scientific">Agrilutibacter solisilvae</name>
    <dbReference type="NCBI Taxonomy" id="2763317"/>
    <lineage>
        <taxon>Bacteria</taxon>
        <taxon>Pseudomonadati</taxon>
        <taxon>Pseudomonadota</taxon>
        <taxon>Gammaproteobacteria</taxon>
        <taxon>Lysobacterales</taxon>
        <taxon>Lysobacteraceae</taxon>
        <taxon>Agrilutibacter</taxon>
    </lineage>
</organism>
<dbReference type="EMBL" id="CP071518">
    <property type="protein sequence ID" value="QSX79947.1"/>
    <property type="molecule type" value="Genomic_DNA"/>
</dbReference>
<dbReference type="Gene3D" id="3.40.50.720">
    <property type="entry name" value="NAD(P)-binding Rossmann-like Domain"/>
    <property type="match status" value="1"/>
</dbReference>
<dbReference type="PROSITE" id="PS00061">
    <property type="entry name" value="ADH_SHORT"/>
    <property type="match status" value="1"/>
</dbReference>
<dbReference type="PRINTS" id="PR00081">
    <property type="entry name" value="GDHRDH"/>
</dbReference>
<sequence length="260" mass="27108">MSATPPSPSRCILITGAGSGIGAGIAAELARAGHFVVVTDVSLDAARTVADGILADAGQAQALALDVTSDHSVEAALAAVARPVDVLVNNAGLQHVAPLEEFPMEKWDFLVQVMLVGVARLTRAVLPGMRERGYGRIVNIGSIHSLVASPFKSAYVAAKHGLLGLSKVVALETAGTDITINTICPTYVKTPLVDKQIADQARTRGIPESQVVSEVMLKPMPKGVFIGFDELAGITAFLMSAHARNITGHTIDVDGGWTVQ</sequence>
<accession>A0A974Y207</accession>
<dbReference type="NCBIfam" id="NF009093">
    <property type="entry name" value="PRK12429.1"/>
    <property type="match status" value="1"/>
</dbReference>
<keyword evidence="4" id="KW-1185">Reference proteome</keyword>
<dbReference type="KEGG" id="lsf:I8J32_004220"/>
<dbReference type="SUPFAM" id="SSF51735">
    <property type="entry name" value="NAD(P)-binding Rossmann-fold domains"/>
    <property type="match status" value="1"/>
</dbReference>
<dbReference type="EC" id="1.1.1.30" evidence="3"/>
<evidence type="ECO:0000313" key="3">
    <source>
        <dbReference type="EMBL" id="QSX79947.1"/>
    </source>
</evidence>
<dbReference type="InterPro" id="IPR002347">
    <property type="entry name" value="SDR_fam"/>
</dbReference>
<comment type="similarity">
    <text evidence="1 2">Belongs to the short-chain dehydrogenases/reductases (SDR) family.</text>
</comment>
<dbReference type="InterPro" id="IPR050259">
    <property type="entry name" value="SDR"/>
</dbReference>
<evidence type="ECO:0000256" key="2">
    <source>
        <dbReference type="RuleBase" id="RU000363"/>
    </source>
</evidence>
<dbReference type="PANTHER" id="PTHR42879:SF2">
    <property type="entry name" value="3-OXOACYL-[ACYL-CARRIER-PROTEIN] REDUCTASE FABG"/>
    <property type="match status" value="1"/>
</dbReference>
<gene>
    <name evidence="3" type="ORF">I8J32_004220</name>
</gene>